<dbReference type="Proteomes" id="UP000027665">
    <property type="component" value="Unassembled WGS sequence"/>
</dbReference>
<sequence length="72" mass="7977">MMEKKSVDARGLSCPQPVIETKRALDRMSSGTVEILVDTVTSRENVIRFASNAGWKTSWKETETGFAVTAEK</sequence>
<dbReference type="PANTHER" id="PTHR33279:SF6">
    <property type="entry name" value="SULFUR CARRIER PROTEIN YEDF-RELATED"/>
    <property type="match status" value="1"/>
</dbReference>
<dbReference type="InterPro" id="IPR001455">
    <property type="entry name" value="TusA-like"/>
</dbReference>
<dbReference type="CDD" id="cd03421">
    <property type="entry name" value="SirA_like_N"/>
    <property type="match status" value="1"/>
</dbReference>
<dbReference type="InterPro" id="IPR036868">
    <property type="entry name" value="TusA-like_sf"/>
</dbReference>
<dbReference type="PROSITE" id="PS01148">
    <property type="entry name" value="UPF0033"/>
    <property type="match status" value="1"/>
</dbReference>
<gene>
    <name evidence="3" type="ORF">EH55_00060</name>
</gene>
<evidence type="ECO:0000313" key="4">
    <source>
        <dbReference type="Proteomes" id="UP000027665"/>
    </source>
</evidence>
<dbReference type="eggNOG" id="COG0425">
    <property type="taxonomic scope" value="Bacteria"/>
</dbReference>
<organism evidence="3 4">
    <name type="scientific">Synergistes jonesii</name>
    <dbReference type="NCBI Taxonomy" id="2754"/>
    <lineage>
        <taxon>Bacteria</taxon>
        <taxon>Thermotogati</taxon>
        <taxon>Synergistota</taxon>
        <taxon>Synergistia</taxon>
        <taxon>Synergistales</taxon>
        <taxon>Synergistaceae</taxon>
        <taxon>Synergistes</taxon>
    </lineage>
</organism>
<comment type="caution">
    <text evidence="3">The sequence shown here is derived from an EMBL/GenBank/DDBJ whole genome shotgun (WGS) entry which is preliminary data.</text>
</comment>
<feature type="domain" description="UPF0033" evidence="2">
    <location>
        <begin position="7"/>
        <end position="31"/>
    </location>
</feature>
<protein>
    <submittedName>
        <fullName evidence="3">SirA family protein</fullName>
    </submittedName>
</protein>
<accession>A0A073ITQ1</accession>
<dbReference type="SUPFAM" id="SSF64307">
    <property type="entry name" value="SirA-like"/>
    <property type="match status" value="1"/>
</dbReference>
<keyword evidence="4" id="KW-1185">Reference proteome</keyword>
<proteinExistence type="inferred from homology"/>
<dbReference type="EMBL" id="JMKI01000010">
    <property type="protein sequence ID" value="KEJ92935.1"/>
    <property type="molecule type" value="Genomic_DNA"/>
</dbReference>
<dbReference type="Gene3D" id="3.30.110.40">
    <property type="entry name" value="TusA-like domain"/>
    <property type="match status" value="1"/>
</dbReference>
<evidence type="ECO:0000313" key="3">
    <source>
        <dbReference type="EMBL" id="KEJ92935.1"/>
    </source>
</evidence>
<evidence type="ECO:0000259" key="2">
    <source>
        <dbReference type="PROSITE" id="PS01148"/>
    </source>
</evidence>
<comment type="similarity">
    <text evidence="1">Belongs to the sulfur carrier protein TusA family.</text>
</comment>
<dbReference type="Pfam" id="PF01206">
    <property type="entry name" value="TusA"/>
    <property type="match status" value="1"/>
</dbReference>
<dbReference type="STRING" id="2754.EH55_00060"/>
<name>A0A073ITQ1_9BACT</name>
<dbReference type="PANTHER" id="PTHR33279">
    <property type="entry name" value="SULFUR CARRIER PROTEIN YEDF-RELATED"/>
    <property type="match status" value="1"/>
</dbReference>
<evidence type="ECO:0000256" key="1">
    <source>
        <dbReference type="ARBA" id="ARBA00008984"/>
    </source>
</evidence>
<dbReference type="AlphaFoldDB" id="A0A073ITQ1"/>
<reference evidence="3 4" key="1">
    <citation type="submission" date="2014-04" db="EMBL/GenBank/DDBJ databases">
        <title>Draft Genome Sequence of Synergistes jonesii.</title>
        <authorList>
            <person name="Coil D.A."/>
            <person name="Eisen J.A."/>
            <person name="Holland-Moritz H.E."/>
        </authorList>
    </citation>
    <scope>NUCLEOTIDE SEQUENCE [LARGE SCALE GENOMIC DNA]</scope>
    <source>
        <strain evidence="3 4">78-1</strain>
    </source>
</reference>